<dbReference type="Gene3D" id="1.10.10.10">
    <property type="entry name" value="Winged helix-like DNA-binding domain superfamily/Winged helix DNA-binding domain"/>
    <property type="match status" value="1"/>
</dbReference>
<dbReference type="SUPFAM" id="SSF46785">
    <property type="entry name" value="Winged helix' DNA-binding domain"/>
    <property type="match status" value="1"/>
</dbReference>
<feature type="domain" description="HTH marR-type" evidence="1">
    <location>
        <begin position="12"/>
        <end position="146"/>
    </location>
</feature>
<dbReference type="RefSeq" id="WP_143610186.1">
    <property type="nucleotide sequence ID" value="NZ_CP107955.1"/>
</dbReference>
<dbReference type="SMART" id="SM00347">
    <property type="entry name" value="HTH_MARR"/>
    <property type="match status" value="1"/>
</dbReference>
<organism evidence="2 3">
    <name type="scientific">Streptomyces mirabilis</name>
    <dbReference type="NCBI Taxonomy" id="68239"/>
    <lineage>
        <taxon>Bacteria</taxon>
        <taxon>Bacillati</taxon>
        <taxon>Actinomycetota</taxon>
        <taxon>Actinomycetes</taxon>
        <taxon>Kitasatosporales</taxon>
        <taxon>Streptomycetaceae</taxon>
        <taxon>Streptomyces</taxon>
    </lineage>
</organism>
<protein>
    <submittedName>
        <fullName evidence="2">Winged helix DNA-binding protein</fullName>
    </submittedName>
</protein>
<dbReference type="PANTHER" id="PTHR39515:SF2">
    <property type="entry name" value="HTH-TYPE TRANSCRIPTIONAL REGULATOR RV0880"/>
    <property type="match status" value="1"/>
</dbReference>
<sequence length="150" mass="16414">MTSEPVPPEGTAVELMRAMTRLRARLRTEAPIDDLPWNWSHLTTLHRIVTDGPMTVSELAQAEHVRRQSMAETVAALRAGELVTTAKDPNDGRKALVSATPAGRTLTKRIPAAREAWLADVIGSALRAPERRTLDKAAEIMNRLADSETA</sequence>
<comment type="caution">
    <text evidence="2">The sequence shown here is derived from an EMBL/GenBank/DDBJ whole genome shotgun (WGS) entry which is preliminary data.</text>
</comment>
<name>A0ABU3UEC3_9ACTN</name>
<dbReference type="Proteomes" id="UP001257627">
    <property type="component" value="Unassembled WGS sequence"/>
</dbReference>
<proteinExistence type="predicted"/>
<gene>
    <name evidence="2" type="ORF">PU648_07855</name>
</gene>
<dbReference type="InterPro" id="IPR036388">
    <property type="entry name" value="WH-like_DNA-bd_sf"/>
</dbReference>
<dbReference type="InterPro" id="IPR036390">
    <property type="entry name" value="WH_DNA-bd_sf"/>
</dbReference>
<dbReference type="InterPro" id="IPR052526">
    <property type="entry name" value="HTH-type_Bedaq_tolerance"/>
</dbReference>
<keyword evidence="2" id="KW-0238">DNA-binding</keyword>
<dbReference type="EMBL" id="JARAKF010000001">
    <property type="protein sequence ID" value="MDU8992272.1"/>
    <property type="molecule type" value="Genomic_DNA"/>
</dbReference>
<dbReference type="InterPro" id="IPR000835">
    <property type="entry name" value="HTH_MarR-typ"/>
</dbReference>
<dbReference type="Pfam" id="PF01047">
    <property type="entry name" value="MarR"/>
    <property type="match status" value="1"/>
</dbReference>
<evidence type="ECO:0000313" key="3">
    <source>
        <dbReference type="Proteomes" id="UP001257627"/>
    </source>
</evidence>
<dbReference type="PANTHER" id="PTHR39515">
    <property type="entry name" value="CONSERVED PROTEIN"/>
    <property type="match status" value="1"/>
</dbReference>
<dbReference type="PROSITE" id="PS50995">
    <property type="entry name" value="HTH_MARR_2"/>
    <property type="match status" value="1"/>
</dbReference>
<keyword evidence="3" id="KW-1185">Reference proteome</keyword>
<evidence type="ECO:0000259" key="1">
    <source>
        <dbReference type="PROSITE" id="PS50995"/>
    </source>
</evidence>
<dbReference type="GO" id="GO:0003677">
    <property type="term" value="F:DNA binding"/>
    <property type="evidence" value="ECO:0007669"/>
    <property type="project" value="UniProtKB-KW"/>
</dbReference>
<reference evidence="2 3" key="1">
    <citation type="submission" date="2023-02" db="EMBL/GenBank/DDBJ databases">
        <authorList>
            <person name="Maleckis M."/>
        </authorList>
    </citation>
    <scope>NUCLEOTIDE SEQUENCE [LARGE SCALE GENOMIC DNA]</scope>
    <source>
        <strain evidence="2 3">P8-A2</strain>
    </source>
</reference>
<evidence type="ECO:0000313" key="2">
    <source>
        <dbReference type="EMBL" id="MDU8992272.1"/>
    </source>
</evidence>
<accession>A0ABU3UEC3</accession>